<dbReference type="RefSeq" id="WP_143939257.1">
    <property type="nucleotide sequence ID" value="NZ_VKKG01000006.1"/>
</dbReference>
<dbReference type="InterPro" id="IPR011335">
    <property type="entry name" value="Restrct_endonuc-II-like"/>
</dbReference>
<evidence type="ECO:0000259" key="2">
    <source>
        <dbReference type="SMART" id="SM00891"/>
    </source>
</evidence>
<dbReference type="GO" id="GO:0016746">
    <property type="term" value="F:acyltransferase activity"/>
    <property type="evidence" value="ECO:0007669"/>
    <property type="project" value="InterPro"/>
</dbReference>
<dbReference type="SUPFAM" id="SSF52980">
    <property type="entry name" value="Restriction endonuclease-like"/>
    <property type="match status" value="1"/>
</dbReference>
<dbReference type="SMART" id="SM00891">
    <property type="entry name" value="ERCC4"/>
    <property type="match status" value="1"/>
</dbReference>
<dbReference type="EMBL" id="VKKG01000006">
    <property type="protein sequence ID" value="TRY17114.1"/>
    <property type="molecule type" value="Genomic_DNA"/>
</dbReference>
<reference evidence="3 4" key="1">
    <citation type="submission" date="2019-07" db="EMBL/GenBank/DDBJ databases">
        <authorList>
            <person name="Zhou L.-Y."/>
        </authorList>
    </citation>
    <scope>NUCLEOTIDE SEQUENCE [LARGE SCALE GENOMIC DNA]</scope>
    <source>
        <strain evidence="3 4">YIM 101269</strain>
    </source>
</reference>
<dbReference type="Gene3D" id="4.10.320.10">
    <property type="entry name" value="E3-binding domain"/>
    <property type="match status" value="1"/>
</dbReference>
<dbReference type="GO" id="GO:0004518">
    <property type="term" value="F:nuclease activity"/>
    <property type="evidence" value="ECO:0007669"/>
    <property type="project" value="InterPro"/>
</dbReference>
<dbReference type="GO" id="GO:0006259">
    <property type="term" value="P:DNA metabolic process"/>
    <property type="evidence" value="ECO:0007669"/>
    <property type="project" value="UniProtKB-ARBA"/>
</dbReference>
<name>A0A553JXF1_9ACTN</name>
<gene>
    <name evidence="3" type="ORF">FOJ82_14815</name>
</gene>
<dbReference type="Gene3D" id="3.40.50.10130">
    <property type="match status" value="1"/>
</dbReference>
<dbReference type="Pfam" id="PF02732">
    <property type="entry name" value="ERCC4"/>
    <property type="match status" value="1"/>
</dbReference>
<dbReference type="InterPro" id="IPR055370">
    <property type="entry name" value="Lsr2_DNA-bd"/>
</dbReference>
<evidence type="ECO:0000313" key="3">
    <source>
        <dbReference type="EMBL" id="TRY17114.1"/>
    </source>
</evidence>
<dbReference type="Proteomes" id="UP000317638">
    <property type="component" value="Unassembled WGS sequence"/>
</dbReference>
<dbReference type="OrthoDB" id="9776021at2"/>
<accession>A0A553JXF1</accession>
<keyword evidence="1" id="KW-0238">DNA-binding</keyword>
<keyword evidence="4" id="KW-1185">Reference proteome</keyword>
<sequence>MADDFVIARNPEEGTSLPYLVRIPLGVDGIVLKVREMWPRTSKVYCHRASWPEDPEILEQVPTTSCTKRGAAIDLVLDRGRENRSQFVLTVARGREMIFWQSARTTKQARPNVRVPTARAQGLDELEIVVDVHERYAWKFTHQQALTRKAPLPAGDYAVEADGALVASVERKSLQDLVATLTSGKGNYLLAALAGLPRAAIVVEDRYSKVFDLKFVRPAVVADAIAEAQARFPTVPIIFAETRQLAQEWTYRFLAASLNEAALAGDTERPLGELDGAPAPEPKPPKPAVVRAWAKAAGYEVGDKGRIRPELVAAYVAAHLPNDT</sequence>
<proteinExistence type="predicted"/>
<dbReference type="GO" id="GO:0003677">
    <property type="term" value="F:DNA binding"/>
    <property type="evidence" value="ECO:0007669"/>
    <property type="project" value="UniProtKB-KW"/>
</dbReference>
<feature type="domain" description="ERCC4" evidence="2">
    <location>
        <begin position="127"/>
        <end position="207"/>
    </location>
</feature>
<dbReference type="AlphaFoldDB" id="A0A553JXF1"/>
<evidence type="ECO:0000313" key="4">
    <source>
        <dbReference type="Proteomes" id="UP000317638"/>
    </source>
</evidence>
<protein>
    <recommendedName>
        <fullName evidence="2">ERCC4 domain-containing protein</fullName>
    </recommendedName>
</protein>
<evidence type="ECO:0000256" key="1">
    <source>
        <dbReference type="ARBA" id="ARBA00023125"/>
    </source>
</evidence>
<dbReference type="InterPro" id="IPR006166">
    <property type="entry name" value="ERCC4_domain"/>
</dbReference>
<dbReference type="InterPro" id="IPR036625">
    <property type="entry name" value="E3-bd_dom_sf"/>
</dbReference>
<organism evidence="3 4">
    <name type="scientific">Tessaracoccus rhinocerotis</name>
    <dbReference type="NCBI Taxonomy" id="1689449"/>
    <lineage>
        <taxon>Bacteria</taxon>
        <taxon>Bacillati</taxon>
        <taxon>Actinomycetota</taxon>
        <taxon>Actinomycetes</taxon>
        <taxon>Propionibacteriales</taxon>
        <taxon>Propionibacteriaceae</taxon>
        <taxon>Tessaracoccus</taxon>
    </lineage>
</organism>
<comment type="caution">
    <text evidence="3">The sequence shown here is derived from an EMBL/GenBank/DDBJ whole genome shotgun (WGS) entry which is preliminary data.</text>
</comment>
<dbReference type="Pfam" id="PF23359">
    <property type="entry name" value="Lsr2_DNA-bd"/>
    <property type="match status" value="1"/>
</dbReference>